<protein>
    <submittedName>
        <fullName evidence="2">Uncharacterized protein</fullName>
    </submittedName>
</protein>
<sequence>MIYCMKFCTIRAKWTECCSFRIANFVIWFFICPTELTEGVYKVYILLQTLIDSLARFLNTSKRKRQFIIFMHTNVILAMSIKAIAAYKSPT</sequence>
<keyword evidence="1" id="KW-0812">Transmembrane</keyword>
<feature type="transmembrane region" description="Helical" evidence="1">
    <location>
        <begin position="67"/>
        <end position="87"/>
    </location>
</feature>
<accession>S4PZP1</accession>
<name>S4PZP1_9NEOP</name>
<dbReference type="AlphaFoldDB" id="S4PZP1"/>
<proteinExistence type="predicted"/>
<evidence type="ECO:0000313" key="2">
    <source>
        <dbReference type="EMBL" id="JAA91362.1"/>
    </source>
</evidence>
<organism evidence="2">
    <name type="scientific">Pararge aegeria</name>
    <name type="common">speckled wood butterfly</name>
    <dbReference type="NCBI Taxonomy" id="116150"/>
    <lineage>
        <taxon>Eukaryota</taxon>
        <taxon>Metazoa</taxon>
        <taxon>Ecdysozoa</taxon>
        <taxon>Arthropoda</taxon>
        <taxon>Hexapoda</taxon>
        <taxon>Insecta</taxon>
        <taxon>Pterygota</taxon>
        <taxon>Neoptera</taxon>
        <taxon>Endopterygota</taxon>
        <taxon>Lepidoptera</taxon>
        <taxon>Glossata</taxon>
        <taxon>Ditrysia</taxon>
        <taxon>Papilionoidea</taxon>
        <taxon>Nymphalidae</taxon>
        <taxon>Satyrinae</taxon>
        <taxon>Satyrini</taxon>
        <taxon>Parargina</taxon>
        <taxon>Pararge</taxon>
    </lineage>
</organism>
<reference evidence="2" key="2">
    <citation type="submission" date="2013-05" db="EMBL/GenBank/DDBJ databases">
        <authorList>
            <person name="Carter J.-M."/>
            <person name="Baker S.C."/>
            <person name="Pink R."/>
            <person name="Carter D.R.F."/>
            <person name="Collins A."/>
            <person name="Tomlin J."/>
            <person name="Gibbs M."/>
            <person name="Breuker C.J."/>
        </authorList>
    </citation>
    <scope>NUCLEOTIDE SEQUENCE</scope>
    <source>
        <tissue evidence="2">Ovary</tissue>
    </source>
</reference>
<dbReference type="EMBL" id="GAIX01001198">
    <property type="protein sequence ID" value="JAA91362.1"/>
    <property type="molecule type" value="Transcribed_RNA"/>
</dbReference>
<keyword evidence="1" id="KW-1133">Transmembrane helix</keyword>
<evidence type="ECO:0000256" key="1">
    <source>
        <dbReference type="SAM" id="Phobius"/>
    </source>
</evidence>
<reference evidence="2" key="1">
    <citation type="journal article" date="2013" name="BMC Genomics">
        <title>Unscrambling butterfly oogenesis.</title>
        <authorList>
            <person name="Carter J.M."/>
            <person name="Baker S.C."/>
            <person name="Pink R."/>
            <person name="Carter D.R."/>
            <person name="Collins A."/>
            <person name="Tomlin J."/>
            <person name="Gibbs M."/>
            <person name="Breuker C.J."/>
        </authorList>
    </citation>
    <scope>NUCLEOTIDE SEQUENCE</scope>
    <source>
        <tissue evidence="2">Ovary</tissue>
    </source>
</reference>
<keyword evidence="1" id="KW-0472">Membrane</keyword>